<gene>
    <name evidence="4" type="ORF">BK123_08170</name>
</gene>
<sequence>MIIKMTHENIEDFNKANEELTVFGRIIPKYEDDIWTYTEELFSEQYTKGYDNEDIDVSYIDNDKKAVYFYYIDNNCVGQIQLSTYWNGYALLEDIAVAKNWRNKGIGKLLLEKAIEWAKENKLIGLMLETQDVNISACRFYSKNNFIIGGVDNMLYSKFPTANEKAVFWYNKFED</sequence>
<dbReference type="OrthoDB" id="9800193at2"/>
<dbReference type="InterPro" id="IPR050680">
    <property type="entry name" value="YpeA/RimI_acetyltransf"/>
</dbReference>
<evidence type="ECO:0000313" key="5">
    <source>
        <dbReference type="Proteomes" id="UP000187074"/>
    </source>
</evidence>
<dbReference type="STRING" id="1401.BK123_08170"/>
<accession>A0A1R1B674</accession>
<name>A0A1R1B674_PAELA</name>
<evidence type="ECO:0000313" key="4">
    <source>
        <dbReference type="EMBL" id="OME95055.1"/>
    </source>
</evidence>
<dbReference type="AlphaFoldDB" id="A0A1R1B674"/>
<dbReference type="InterPro" id="IPR008125">
    <property type="entry name" value="Streptothricin_AcTrfase"/>
</dbReference>
<proteinExistence type="predicted"/>
<dbReference type="InterPro" id="IPR000182">
    <property type="entry name" value="GNAT_dom"/>
</dbReference>
<dbReference type="InterPro" id="IPR016181">
    <property type="entry name" value="Acyl_CoA_acyltransferase"/>
</dbReference>
<protein>
    <submittedName>
        <fullName evidence="4">GNAT family N-acetyltransferase</fullName>
    </submittedName>
</protein>
<dbReference type="GO" id="GO:0016747">
    <property type="term" value="F:acyltransferase activity, transferring groups other than amino-acyl groups"/>
    <property type="evidence" value="ECO:0007669"/>
    <property type="project" value="InterPro"/>
</dbReference>
<dbReference type="PRINTS" id="PR01754">
    <property type="entry name" value="SACTRNSFRASE"/>
</dbReference>
<feature type="domain" description="N-acetyltransferase" evidence="3">
    <location>
        <begin position="25"/>
        <end position="174"/>
    </location>
</feature>
<keyword evidence="1 4" id="KW-0808">Transferase</keyword>
<organism evidence="4 5">
    <name type="scientific">Paenibacillus lautus</name>
    <name type="common">Bacillus lautus</name>
    <dbReference type="NCBI Taxonomy" id="1401"/>
    <lineage>
        <taxon>Bacteria</taxon>
        <taxon>Bacillati</taxon>
        <taxon>Bacillota</taxon>
        <taxon>Bacilli</taxon>
        <taxon>Bacillales</taxon>
        <taxon>Paenibacillaceae</taxon>
        <taxon>Paenibacillus</taxon>
    </lineage>
</organism>
<evidence type="ECO:0000256" key="1">
    <source>
        <dbReference type="ARBA" id="ARBA00022679"/>
    </source>
</evidence>
<dbReference type="PANTHER" id="PTHR43420">
    <property type="entry name" value="ACETYLTRANSFERASE"/>
    <property type="match status" value="1"/>
</dbReference>
<evidence type="ECO:0000256" key="2">
    <source>
        <dbReference type="ARBA" id="ARBA00023315"/>
    </source>
</evidence>
<dbReference type="Gene3D" id="3.40.630.30">
    <property type="match status" value="1"/>
</dbReference>
<dbReference type="SUPFAM" id="SSF55729">
    <property type="entry name" value="Acyl-CoA N-acyltransferases (Nat)"/>
    <property type="match status" value="1"/>
</dbReference>
<comment type="caution">
    <text evidence="4">The sequence shown here is derived from an EMBL/GenBank/DDBJ whole genome shotgun (WGS) entry which is preliminary data.</text>
</comment>
<dbReference type="RefSeq" id="WP_076321874.1">
    <property type="nucleotide sequence ID" value="NZ_MRTF01000002.1"/>
</dbReference>
<keyword evidence="2" id="KW-0012">Acyltransferase</keyword>
<dbReference type="EMBL" id="MRTF01000002">
    <property type="protein sequence ID" value="OME95055.1"/>
    <property type="molecule type" value="Genomic_DNA"/>
</dbReference>
<evidence type="ECO:0000259" key="3">
    <source>
        <dbReference type="PROSITE" id="PS51186"/>
    </source>
</evidence>
<dbReference type="CDD" id="cd04301">
    <property type="entry name" value="NAT_SF"/>
    <property type="match status" value="1"/>
</dbReference>
<dbReference type="Proteomes" id="UP000187074">
    <property type="component" value="Unassembled WGS sequence"/>
</dbReference>
<reference evidence="4 5" key="1">
    <citation type="submission" date="2016-11" db="EMBL/GenBank/DDBJ databases">
        <title>Paenibacillus species isolates.</title>
        <authorList>
            <person name="Beno S.M."/>
        </authorList>
    </citation>
    <scope>NUCLEOTIDE SEQUENCE [LARGE SCALE GENOMIC DNA]</scope>
    <source>
        <strain evidence="4 5">FSL F4-0100</strain>
    </source>
</reference>
<dbReference type="PROSITE" id="PS51186">
    <property type="entry name" value="GNAT"/>
    <property type="match status" value="1"/>
</dbReference>
<dbReference type="Pfam" id="PF00583">
    <property type="entry name" value="Acetyltransf_1"/>
    <property type="match status" value="1"/>
</dbReference>